<evidence type="ECO:0000313" key="2">
    <source>
        <dbReference type="EMBL" id="CAK5277601.1"/>
    </source>
</evidence>
<reference evidence="2" key="1">
    <citation type="submission" date="2023-11" db="EMBL/GenBank/DDBJ databases">
        <authorList>
            <person name="De Vega J J."/>
            <person name="De Vega J J."/>
        </authorList>
    </citation>
    <scope>NUCLEOTIDE SEQUENCE</scope>
</reference>
<dbReference type="EMBL" id="CAVNYO010000419">
    <property type="protein sequence ID" value="CAK5277601.1"/>
    <property type="molecule type" value="Genomic_DNA"/>
</dbReference>
<organism evidence="2 3">
    <name type="scientific">Mycena citricolor</name>
    <dbReference type="NCBI Taxonomy" id="2018698"/>
    <lineage>
        <taxon>Eukaryota</taxon>
        <taxon>Fungi</taxon>
        <taxon>Dikarya</taxon>
        <taxon>Basidiomycota</taxon>
        <taxon>Agaricomycotina</taxon>
        <taxon>Agaricomycetes</taxon>
        <taxon>Agaricomycetidae</taxon>
        <taxon>Agaricales</taxon>
        <taxon>Marasmiineae</taxon>
        <taxon>Mycenaceae</taxon>
        <taxon>Mycena</taxon>
    </lineage>
</organism>
<evidence type="ECO:0000256" key="1">
    <source>
        <dbReference type="SAM" id="Phobius"/>
    </source>
</evidence>
<proteinExistence type="predicted"/>
<evidence type="ECO:0000313" key="3">
    <source>
        <dbReference type="Proteomes" id="UP001295794"/>
    </source>
</evidence>
<dbReference type="AlphaFoldDB" id="A0AAD2K4M5"/>
<keyword evidence="3" id="KW-1185">Reference proteome</keyword>
<keyword evidence="1" id="KW-0812">Transmembrane</keyword>
<accession>A0AAD2K4M5</accession>
<feature type="transmembrane region" description="Helical" evidence="1">
    <location>
        <begin position="91"/>
        <end position="112"/>
    </location>
</feature>
<keyword evidence="1" id="KW-0472">Membrane</keyword>
<name>A0AAD2K4M5_9AGAR</name>
<comment type="caution">
    <text evidence="2">The sequence shown here is derived from an EMBL/GenBank/DDBJ whole genome shotgun (WGS) entry which is preliminary data.</text>
</comment>
<dbReference type="Proteomes" id="UP001295794">
    <property type="component" value="Unassembled WGS sequence"/>
</dbReference>
<sequence length="450" mass="49672">MAPGRPNSTLPFGNMLSKAMVALNLRDSRDEYKKVSSEEDGQVAMFSEPSGYQEQQEDAGEAVGLMGGAAVPIRHKRKSGICVWYGTDCSLFWKAFGIILAILAVWSGFRLIRWAVAPRRSGLEKMPAFSTSLGCVGAHYVYKGVSDFHVPISSQFRDHSIDIHGGAKGTITVLQGAPSDVMVRYEVNIRTDNKDLLTDLEGRRVFSYPTGNSDGTAPESRLRISTPYPKDGACMRYDVKMFIPPTLKKLNIASHTVTHVQFDPDSDIQIEDLILTLFTVNPNNMVLPHNSFKADRMSLEVIQGWIVGDVSISSSTKLGTQRGNGVINVRAHPTPATGPGQKATLQTLSGVGRTDVFYVEGDKTIHRPISALHISSMQNNVYLNYRESNFKGRIELSAPRSTITGQIQRLTEGVTQKNPWTHWFGDQHGEDELVARSLTGWVGMYFEMGC</sequence>
<gene>
    <name evidence="2" type="ORF">MYCIT1_LOCUS26611</name>
</gene>
<protein>
    <submittedName>
        <fullName evidence="2">Uncharacterized protein</fullName>
    </submittedName>
</protein>
<keyword evidence="1" id="KW-1133">Transmembrane helix</keyword>